<feature type="region of interest" description="Disordered" evidence="1">
    <location>
        <begin position="116"/>
        <end position="141"/>
    </location>
</feature>
<keyword evidence="3" id="KW-1185">Reference proteome</keyword>
<name>A0ABT9UWI6_9FIRM</name>
<evidence type="ECO:0008006" key="4">
    <source>
        <dbReference type="Google" id="ProtNLM"/>
    </source>
</evidence>
<evidence type="ECO:0000256" key="1">
    <source>
        <dbReference type="SAM" id="MobiDB-lite"/>
    </source>
</evidence>
<feature type="compositionally biased region" description="Low complexity" evidence="1">
    <location>
        <begin position="116"/>
        <end position="127"/>
    </location>
</feature>
<dbReference type="RefSeq" id="WP_307487398.1">
    <property type="nucleotide sequence ID" value="NZ_JAUSUF010000011.1"/>
</dbReference>
<comment type="caution">
    <text evidence="2">The sequence shown here is derived from an EMBL/GenBank/DDBJ whole genome shotgun (WGS) entry which is preliminary data.</text>
</comment>
<dbReference type="Proteomes" id="UP001228504">
    <property type="component" value="Unassembled WGS sequence"/>
</dbReference>
<protein>
    <recommendedName>
        <fullName evidence="4">Helix-turn-helix domain-containing protein</fullName>
    </recommendedName>
</protein>
<evidence type="ECO:0000313" key="3">
    <source>
        <dbReference type="Proteomes" id="UP001228504"/>
    </source>
</evidence>
<dbReference type="EMBL" id="JAUSUF010000011">
    <property type="protein sequence ID" value="MDQ0150674.1"/>
    <property type="molecule type" value="Genomic_DNA"/>
</dbReference>
<organism evidence="2 3">
    <name type="scientific">Eubacterium multiforme</name>
    <dbReference type="NCBI Taxonomy" id="83339"/>
    <lineage>
        <taxon>Bacteria</taxon>
        <taxon>Bacillati</taxon>
        <taxon>Bacillota</taxon>
        <taxon>Clostridia</taxon>
        <taxon>Eubacteriales</taxon>
        <taxon>Eubacteriaceae</taxon>
        <taxon>Eubacterium</taxon>
    </lineage>
</organism>
<reference evidence="2 3" key="1">
    <citation type="submission" date="2023-07" db="EMBL/GenBank/DDBJ databases">
        <title>Genomic Encyclopedia of Type Strains, Phase IV (KMG-IV): sequencing the most valuable type-strain genomes for metagenomic binning, comparative biology and taxonomic classification.</title>
        <authorList>
            <person name="Goeker M."/>
        </authorList>
    </citation>
    <scope>NUCLEOTIDE SEQUENCE [LARGE SCALE GENOMIC DNA]</scope>
    <source>
        <strain evidence="2 3">DSM 20694</strain>
    </source>
</reference>
<gene>
    <name evidence="2" type="ORF">J2S18_002623</name>
</gene>
<proteinExistence type="predicted"/>
<accession>A0ABT9UWI6</accession>
<evidence type="ECO:0000313" key="2">
    <source>
        <dbReference type="EMBL" id="MDQ0150674.1"/>
    </source>
</evidence>
<sequence length="341" mass="40210">MSKEVLNSNVNALLIMNRIVYNDIPVELNRVEKMVLISLINHNNWKTGICKPSIRTIQKEWFYHNDREVIKALKSLKEKNIFSKQTIKRRNYYQLNIELLLRDYLQNDGNCLNDGNLQNDSNNNCLNDSDDNRQNEGTNNELTMKEQLNIYSPLDSETYVNEINKELEEDLLKRIKSKYSKELIKDELEKLKDKGLSNLDLLKELEKNLKSKKKEIKEDCSKDIKTIFNCWNSKGIIKHKTLSPVIKKAIEKVLKNYKLDEIVQAINTYSEILNSQFYFNYKWSLSDFLNRKNGISTFMEEGSNKINYEEWEKNKNNISKLDPKNIKVNPLETPTKLRGWD</sequence>